<dbReference type="PIRSF" id="PIRSF016281">
    <property type="entry name" value="EIF-3_zeta"/>
    <property type="match status" value="1"/>
</dbReference>
<evidence type="ECO:0008006" key="7">
    <source>
        <dbReference type="Google" id="ProtNLM"/>
    </source>
</evidence>
<dbReference type="Pfam" id="PF05091">
    <property type="entry name" value="eIF-3_zeta"/>
    <property type="match status" value="1"/>
</dbReference>
<keyword evidence="2" id="KW-0396">Initiation factor</keyword>
<dbReference type="RefSeq" id="XP_018983233.1">
    <property type="nucleotide sequence ID" value="XM_019129819.1"/>
</dbReference>
<dbReference type="EMBL" id="KV454438">
    <property type="protein sequence ID" value="ODQ77905.1"/>
    <property type="molecule type" value="Genomic_DNA"/>
</dbReference>
<keyword evidence="3" id="KW-0694">RNA-binding</keyword>
<dbReference type="Proteomes" id="UP000094336">
    <property type="component" value="Unassembled WGS sequence"/>
</dbReference>
<protein>
    <recommendedName>
        <fullName evidence="7">Eukaryotic translation initiation factor 3 subunit D</fullName>
    </recommendedName>
</protein>
<dbReference type="AlphaFoldDB" id="A0A1E3QJN2"/>
<dbReference type="GO" id="GO:0003743">
    <property type="term" value="F:translation initiation factor activity"/>
    <property type="evidence" value="ECO:0007669"/>
    <property type="project" value="UniProtKB-KW"/>
</dbReference>
<reference evidence="6" key="1">
    <citation type="submission" date="2016-05" db="EMBL/GenBank/DDBJ databases">
        <title>Comparative genomics of biotechnologically important yeasts.</title>
        <authorList>
            <consortium name="DOE Joint Genome Institute"/>
            <person name="Riley R."/>
            <person name="Haridas S."/>
            <person name="Wolfe K.H."/>
            <person name="Lopes M.R."/>
            <person name="Hittinger C.T."/>
            <person name="Goker M."/>
            <person name="Salamov A."/>
            <person name="Wisecaver J."/>
            <person name="Long T.M."/>
            <person name="Aerts A.L."/>
            <person name="Barry K."/>
            <person name="Choi C."/>
            <person name="Clum A."/>
            <person name="Coughlan A.Y."/>
            <person name="Deshpande S."/>
            <person name="Douglass A.P."/>
            <person name="Hanson S.J."/>
            <person name="Klenk H.-P."/>
            <person name="Labutti K."/>
            <person name="Lapidus A."/>
            <person name="Lindquist E."/>
            <person name="Lipzen A."/>
            <person name="Meier-Kolthoff J.P."/>
            <person name="Ohm R.A."/>
            <person name="Otillar R.P."/>
            <person name="Pangilinan J."/>
            <person name="Peng Y."/>
            <person name="Rokas A."/>
            <person name="Rosa C.A."/>
            <person name="Scheuner C."/>
            <person name="Sibirny A.A."/>
            <person name="Slot J.C."/>
            <person name="Stielow J.B."/>
            <person name="Sun H."/>
            <person name="Kurtzman C.P."/>
            <person name="Blackwell M."/>
            <person name="Grigoriev I.V."/>
            <person name="Jeffries T.W."/>
        </authorList>
    </citation>
    <scope>NUCLEOTIDE SEQUENCE [LARGE SCALE GENOMIC DNA]</scope>
    <source>
        <strain evidence="6">NRRL Y-12698</strain>
    </source>
</reference>
<organism evidence="5 6">
    <name type="scientific">Babjeviella inositovora NRRL Y-12698</name>
    <dbReference type="NCBI Taxonomy" id="984486"/>
    <lineage>
        <taxon>Eukaryota</taxon>
        <taxon>Fungi</taxon>
        <taxon>Dikarya</taxon>
        <taxon>Ascomycota</taxon>
        <taxon>Saccharomycotina</taxon>
        <taxon>Pichiomycetes</taxon>
        <taxon>Serinales incertae sedis</taxon>
        <taxon>Babjeviella</taxon>
    </lineage>
</organism>
<evidence type="ECO:0000256" key="2">
    <source>
        <dbReference type="ARBA" id="ARBA00022540"/>
    </source>
</evidence>
<sequence>MQLPFTLEHLPKQSTASWGPPTAIPSSLNFHDVPYAPYSKSDKLGKAADWLTDPAAAPNAYGNTATKSRNTRDPFHAYGTSAASSFAAEEEEEAGDFSVVDSSTSAKVAATVLKRNSANQAAGSYSTALGAKRGATPAARASPAAARAAQQATQPQQFGNRRRYGSWKDDFQARIRDASIDIQDSWEVVYDAEFHKLTKLNMEVKEVEDLDSYGSVAYYNKQIERPLSNQTLQAEARAVVSPTASEDAVLVKLAAASSGAVFTTDTCLAQLMCAARSVYSWDMVITKKADTGAIFIDKRENSILDRETVDENTQDAPSDSKDTDINNATNLAQEATSINQNFIAQSLAAGKPYSMAHPEAPFTSTKGYKYRKFKLPVGNASSKSTRHKLGNDEEEDAEDFIGLVVRAEVDSVQATGEKLTIRALNEYVPPATAQQHKLDWKTKLQTQKGAIIAAELKKNNNKVAKWATSALLADNDSLKLGFVSRVNQKANSKHVVLAVNTYKPQDLAISIGLSLNNGWAVVKSFVDIVNNRCDQEEDKSVDQKFVLVKNPNAPKITLYKV</sequence>
<proteinExistence type="predicted"/>
<keyword evidence="6" id="KW-1185">Reference proteome</keyword>
<evidence type="ECO:0000256" key="3">
    <source>
        <dbReference type="ARBA" id="ARBA00022884"/>
    </source>
</evidence>
<evidence type="ECO:0000256" key="4">
    <source>
        <dbReference type="ARBA" id="ARBA00022917"/>
    </source>
</evidence>
<dbReference type="STRING" id="984486.A0A1E3QJN2"/>
<gene>
    <name evidence="5" type="ORF">BABINDRAFT_163276</name>
</gene>
<keyword evidence="4" id="KW-0648">Protein biosynthesis</keyword>
<keyword evidence="1" id="KW-0963">Cytoplasm</keyword>
<dbReference type="InterPro" id="IPR007783">
    <property type="entry name" value="eIF3d"/>
</dbReference>
<evidence type="ECO:0000313" key="5">
    <source>
        <dbReference type="EMBL" id="ODQ77905.1"/>
    </source>
</evidence>
<dbReference type="GO" id="GO:0005852">
    <property type="term" value="C:eukaryotic translation initiation factor 3 complex"/>
    <property type="evidence" value="ECO:0007669"/>
    <property type="project" value="InterPro"/>
</dbReference>
<dbReference type="GO" id="GO:0003723">
    <property type="term" value="F:RNA binding"/>
    <property type="evidence" value="ECO:0007669"/>
    <property type="project" value="UniProtKB-KW"/>
</dbReference>
<accession>A0A1E3QJN2</accession>
<dbReference type="PANTHER" id="PTHR12399">
    <property type="entry name" value="EUKARYOTIC TRANSLATION INITIATION FACTOR 3 SUBUNIT 7"/>
    <property type="match status" value="1"/>
</dbReference>
<dbReference type="OrthoDB" id="16538at2759"/>
<dbReference type="GeneID" id="30147672"/>
<evidence type="ECO:0000256" key="1">
    <source>
        <dbReference type="ARBA" id="ARBA00022490"/>
    </source>
</evidence>
<name>A0A1E3QJN2_9ASCO</name>
<evidence type="ECO:0000313" key="6">
    <source>
        <dbReference type="Proteomes" id="UP000094336"/>
    </source>
</evidence>
<dbReference type="PANTHER" id="PTHR12399:SF0">
    <property type="entry name" value="EUKARYOTIC TRANSLATION INITIATION FACTOR 3 SUBUNIT D"/>
    <property type="match status" value="1"/>
</dbReference>